<protein>
    <recommendedName>
        <fullName evidence="6">Flagellar motor switch protein FliG C-terminal domain-containing protein</fullName>
    </recommendedName>
</protein>
<dbReference type="GO" id="GO:0006935">
    <property type="term" value="P:chemotaxis"/>
    <property type="evidence" value="ECO:0007669"/>
    <property type="project" value="InterPro"/>
</dbReference>
<accession>A0A381TNT1</accession>
<dbReference type="EMBL" id="UINC01004624">
    <property type="protein sequence ID" value="SVA15703.1"/>
    <property type="molecule type" value="Genomic_DNA"/>
</dbReference>
<feature type="compositionally biased region" description="Acidic residues" evidence="1">
    <location>
        <begin position="202"/>
        <end position="213"/>
    </location>
</feature>
<dbReference type="PRINTS" id="PR00954">
    <property type="entry name" value="FLGMOTORFLIG"/>
</dbReference>
<dbReference type="InterPro" id="IPR011002">
    <property type="entry name" value="FliG_a-hlx"/>
</dbReference>
<keyword evidence="2" id="KW-0472">Membrane</keyword>
<feature type="compositionally biased region" description="Basic and acidic residues" evidence="1">
    <location>
        <begin position="184"/>
        <end position="194"/>
    </location>
</feature>
<dbReference type="InterPro" id="IPR023087">
    <property type="entry name" value="Flg_Motor_Flig_C"/>
</dbReference>
<dbReference type="GO" id="GO:0071973">
    <property type="term" value="P:bacterial-type flagellum-dependent cell motility"/>
    <property type="evidence" value="ECO:0007669"/>
    <property type="project" value="InterPro"/>
</dbReference>
<dbReference type="AlphaFoldDB" id="A0A381TNT1"/>
<dbReference type="Gene3D" id="1.10.220.30">
    <property type="match status" value="2"/>
</dbReference>
<gene>
    <name evidence="5" type="ORF">METZ01_LOCUS68557</name>
</gene>
<name>A0A381TNT1_9ZZZZ</name>
<evidence type="ECO:0000256" key="1">
    <source>
        <dbReference type="SAM" id="MobiDB-lite"/>
    </source>
</evidence>
<keyword evidence="2" id="KW-0812">Transmembrane</keyword>
<dbReference type="SUPFAM" id="SSF48029">
    <property type="entry name" value="FliG"/>
    <property type="match status" value="1"/>
</dbReference>
<sequence>MKTIKSSRVQKRMQLGLQRFFLPVSVSIIILFLLYQVPTLEAQERVKSLSIRQFEIEEAIRNGLKYYLDTKDYVLRVKLFGEERAVSMANETLPGFGQLNDPPSSSGAKYWEITRMRVDLVMHKEVSPSVSTYISEIVPILSGLDYERGDELVFIPIVPTEPFPEQFDVPAEEGLPDPMAKAVQEEVAPKEKEAAMSPDGEPSTEEEGQPLDEEPFWLRMNDIEKILAGMMLLLIILFLWVLWKLRKVKVKSAEQADFPALMPPQSETPQLPSSPQQGFVPIPDSNDKLLNGNGHEFQANDALIIADNERLIQDIVKQLIGRDDWKQELVHEMSRDKQSMDMLTQLIATLGMSTSRKLFAGTIPQKTYLDLEKFAEEANPSPEDENAVLKDIQKFLLTKQLTDPEQNKTNPFEFMDQLTTSQIGFLVKDEPAKIKAFVFGRMDSEEAAELLRELPKDERTKVALELGKLHELPLELVEKIGYNLAEKARHVPDEGTVGVDGIKFIADVLGDLDNTTRQELINGLRTSDIKLSENIESHCFIFDSIPDVPKDILLEVVRKLQPDDVITAISGSTSKIKEAAIMCFPEKSRAALVSSLKTKSPNSDEIRTARKLFIEAMREMADAGRLDLQEVNTKFAQSSSESEPEAKES</sequence>
<organism evidence="5">
    <name type="scientific">marine metagenome</name>
    <dbReference type="NCBI Taxonomy" id="408172"/>
    <lineage>
        <taxon>unclassified sequences</taxon>
        <taxon>metagenomes</taxon>
        <taxon>ecological metagenomes</taxon>
    </lineage>
</organism>
<dbReference type="PANTHER" id="PTHR30534">
    <property type="entry name" value="FLAGELLAR MOTOR SWITCH PROTEIN FLIG"/>
    <property type="match status" value="1"/>
</dbReference>
<feature type="domain" description="Flagellar motor switch protein FliG middle" evidence="4">
    <location>
        <begin position="421"/>
        <end position="492"/>
    </location>
</feature>
<feature type="region of interest" description="Disordered" evidence="1">
    <location>
        <begin position="184"/>
        <end position="213"/>
    </location>
</feature>
<proteinExistence type="predicted"/>
<dbReference type="InterPro" id="IPR000090">
    <property type="entry name" value="Flg_Motor_Flig"/>
</dbReference>
<feature type="domain" description="Flagellar motor switch protein FliG C-terminal" evidence="3">
    <location>
        <begin position="523"/>
        <end position="628"/>
    </location>
</feature>
<dbReference type="PANTHER" id="PTHR30534:SF0">
    <property type="entry name" value="FLAGELLAR MOTOR SWITCH PROTEIN FLIG"/>
    <property type="match status" value="1"/>
</dbReference>
<reference evidence="5" key="1">
    <citation type="submission" date="2018-05" db="EMBL/GenBank/DDBJ databases">
        <authorList>
            <person name="Lanie J.A."/>
            <person name="Ng W.-L."/>
            <person name="Kazmierczak K.M."/>
            <person name="Andrzejewski T.M."/>
            <person name="Davidsen T.M."/>
            <person name="Wayne K.J."/>
            <person name="Tettelin H."/>
            <person name="Glass J.I."/>
            <person name="Rusch D."/>
            <person name="Podicherti R."/>
            <person name="Tsui H.-C.T."/>
            <person name="Winkler M.E."/>
        </authorList>
    </citation>
    <scope>NUCLEOTIDE SEQUENCE</scope>
</reference>
<evidence type="ECO:0000313" key="5">
    <source>
        <dbReference type="EMBL" id="SVA15703.1"/>
    </source>
</evidence>
<feature type="transmembrane region" description="Helical" evidence="2">
    <location>
        <begin position="226"/>
        <end position="243"/>
    </location>
</feature>
<dbReference type="InterPro" id="IPR032779">
    <property type="entry name" value="FliG_M"/>
</dbReference>
<evidence type="ECO:0000256" key="2">
    <source>
        <dbReference type="SAM" id="Phobius"/>
    </source>
</evidence>
<dbReference type="GO" id="GO:0003774">
    <property type="term" value="F:cytoskeletal motor activity"/>
    <property type="evidence" value="ECO:0007669"/>
    <property type="project" value="InterPro"/>
</dbReference>
<evidence type="ECO:0008006" key="6">
    <source>
        <dbReference type="Google" id="ProtNLM"/>
    </source>
</evidence>
<evidence type="ECO:0000259" key="4">
    <source>
        <dbReference type="Pfam" id="PF14841"/>
    </source>
</evidence>
<keyword evidence="2" id="KW-1133">Transmembrane helix</keyword>
<dbReference type="GO" id="GO:0009288">
    <property type="term" value="C:bacterial-type flagellum"/>
    <property type="evidence" value="ECO:0007669"/>
    <property type="project" value="InterPro"/>
</dbReference>
<evidence type="ECO:0000259" key="3">
    <source>
        <dbReference type="Pfam" id="PF01706"/>
    </source>
</evidence>
<feature type="transmembrane region" description="Helical" evidence="2">
    <location>
        <begin position="20"/>
        <end position="37"/>
    </location>
</feature>
<dbReference type="Pfam" id="PF14841">
    <property type="entry name" value="FliG_M"/>
    <property type="match status" value="1"/>
</dbReference>
<dbReference type="Pfam" id="PF01706">
    <property type="entry name" value="FliG_C"/>
    <property type="match status" value="1"/>
</dbReference>